<feature type="transmembrane region" description="Helical" evidence="2">
    <location>
        <begin position="258"/>
        <end position="276"/>
    </location>
</feature>
<evidence type="ECO:0000313" key="5">
    <source>
        <dbReference type="Proteomes" id="UP001622594"/>
    </source>
</evidence>
<gene>
    <name evidence="4" type="ORF">OG814_38375</name>
</gene>
<sequence>MAEAARPTVTLLLLLMMLFAAAPPASSASPAPADECYSADLATAGVSTGVLLEHGNRTSTKVRSELRVEVPADWPFTQHLLLSEESPDYIRAMACITRPYGGQYRRWSEWRDGVPSVTAEKDGGVTVLDRAHTWVNLNGTVHAGLWSVRTTEGRWTVRLLPPPALAGARWTEIKVDPGSPGAESATPLPSGGEGATALLWHPADSDRASAADRGKQASGRKSLANAPVPAVTVRVKASWQRSWNARSNLPGAVLLDRSGYIVSSLVTGALLLYGVVLHRRRPTPPTTRQDRALRNLARWAVAATPLALLLDGRAVLQQYGEQGNGAFWRDELILRDHGFALAFVAVLLVMARPTRRLWAALAALAVPPLLVAVVPGTFDTHDEASALALITTASASLCLFSLCSLAWAAAAWRLATDGELLPGSRRSPGNDRKLRLRLAGPAVLAWTIFVSIFLVLAEERGWQRATWLSDRTVPEYGIDHWNNFVGEALSSVLASQDWLSSYLWWLTAVAILAVLRAWRSATAESPLEEPSDRLLFLTFFGVVVVMPGGHVAGFSTISVLWQLFGMLALYGFVAPFTRRSALSQPLEGSGRPLVTVAGGPAGRATLLDKSRSYREIHAELRRLDQGLFGDVPPKRSDLERDLSNLHDWPANPPAAGGADRLPAKISVVDAALALGPRDTWWANGSRCARLSLIPALPASFLMIWVWHIRGEGGTEVLSDQFGVPGLLPALITWMATWTGAAFTLGALWRQLPGQRGAAKALPVTLAFALPVAADGLVRHFTEESTAGLAFAVSAMLFVLTVTGIAVDFDTFRTERRYWQSRLGLLLSVYQMRYYSLQFAYLIAQIIAMISIWKFLADPDSAPEPPGSKD</sequence>
<dbReference type="Pfam" id="PF19683">
    <property type="entry name" value="DUF6185"/>
    <property type="match status" value="1"/>
</dbReference>
<feature type="transmembrane region" description="Helical" evidence="2">
    <location>
        <begin position="534"/>
        <end position="553"/>
    </location>
</feature>
<feature type="transmembrane region" description="Helical" evidence="2">
    <location>
        <begin position="436"/>
        <end position="457"/>
    </location>
</feature>
<feature type="signal peptide" evidence="3">
    <location>
        <begin position="1"/>
        <end position="27"/>
    </location>
</feature>
<reference evidence="4 5" key="1">
    <citation type="submission" date="2022-10" db="EMBL/GenBank/DDBJ databases">
        <title>The complete genomes of actinobacterial strains from the NBC collection.</title>
        <authorList>
            <person name="Joergensen T.S."/>
            <person name="Alvarez Arevalo M."/>
            <person name="Sterndorff E.B."/>
            <person name="Faurdal D."/>
            <person name="Vuksanovic O."/>
            <person name="Mourched A.-S."/>
            <person name="Charusanti P."/>
            <person name="Shaw S."/>
            <person name="Blin K."/>
            <person name="Weber T."/>
        </authorList>
    </citation>
    <scope>NUCLEOTIDE SEQUENCE [LARGE SCALE GENOMIC DNA]</scope>
    <source>
        <strain evidence="4 5">NBC_00123</strain>
    </source>
</reference>
<keyword evidence="2" id="KW-1133">Transmembrane helix</keyword>
<feature type="transmembrane region" description="Helical" evidence="2">
    <location>
        <begin position="687"/>
        <end position="706"/>
    </location>
</feature>
<protein>
    <submittedName>
        <fullName evidence="4">DUF6185 family protein</fullName>
    </submittedName>
</protein>
<feature type="transmembrane region" description="Helical" evidence="2">
    <location>
        <begin position="726"/>
        <end position="748"/>
    </location>
</feature>
<dbReference type="RefSeq" id="WP_406336882.1">
    <property type="nucleotide sequence ID" value="NZ_CP108188.1"/>
</dbReference>
<proteinExistence type="predicted"/>
<accession>A0ABZ1LR48</accession>
<name>A0ABZ1LR48_9ACTN</name>
<feature type="transmembrane region" description="Helical" evidence="2">
    <location>
        <begin position="559"/>
        <end position="577"/>
    </location>
</feature>
<feature type="transmembrane region" description="Helical" evidence="2">
    <location>
        <begin position="786"/>
        <end position="806"/>
    </location>
</feature>
<feature type="transmembrane region" description="Helical" evidence="2">
    <location>
        <begin position="357"/>
        <end position="378"/>
    </location>
</feature>
<evidence type="ECO:0000313" key="4">
    <source>
        <dbReference type="EMBL" id="WTR74738.1"/>
    </source>
</evidence>
<dbReference type="Proteomes" id="UP001622594">
    <property type="component" value="Chromosome"/>
</dbReference>
<keyword evidence="2" id="KW-0472">Membrane</keyword>
<feature type="chain" id="PRO_5045545458" evidence="3">
    <location>
        <begin position="28"/>
        <end position="869"/>
    </location>
</feature>
<feature type="region of interest" description="Disordered" evidence="1">
    <location>
        <begin position="175"/>
        <end position="196"/>
    </location>
</feature>
<evidence type="ECO:0000256" key="3">
    <source>
        <dbReference type="SAM" id="SignalP"/>
    </source>
</evidence>
<keyword evidence="3" id="KW-0732">Signal</keyword>
<feature type="transmembrane region" description="Helical" evidence="2">
    <location>
        <begin position="760"/>
        <end position="780"/>
    </location>
</feature>
<keyword evidence="5" id="KW-1185">Reference proteome</keyword>
<keyword evidence="2" id="KW-0812">Transmembrane</keyword>
<dbReference type="EMBL" id="CP108188">
    <property type="protein sequence ID" value="WTR74738.1"/>
    <property type="molecule type" value="Genomic_DNA"/>
</dbReference>
<evidence type="ECO:0000256" key="1">
    <source>
        <dbReference type="SAM" id="MobiDB-lite"/>
    </source>
</evidence>
<feature type="transmembrane region" description="Helical" evidence="2">
    <location>
        <begin position="384"/>
        <end position="415"/>
    </location>
</feature>
<organism evidence="4 5">
    <name type="scientific">Streptomyces zaomyceticus</name>
    <dbReference type="NCBI Taxonomy" id="68286"/>
    <lineage>
        <taxon>Bacteria</taxon>
        <taxon>Bacillati</taxon>
        <taxon>Actinomycetota</taxon>
        <taxon>Actinomycetes</taxon>
        <taxon>Kitasatosporales</taxon>
        <taxon>Streptomycetaceae</taxon>
        <taxon>Streptomyces</taxon>
    </lineage>
</organism>
<feature type="transmembrane region" description="Helical" evidence="2">
    <location>
        <begin position="332"/>
        <end position="350"/>
    </location>
</feature>
<evidence type="ECO:0000256" key="2">
    <source>
        <dbReference type="SAM" id="Phobius"/>
    </source>
</evidence>
<dbReference type="InterPro" id="IPR046176">
    <property type="entry name" value="DUF6185"/>
</dbReference>
<feature type="transmembrane region" description="Helical" evidence="2">
    <location>
        <begin position="296"/>
        <end position="316"/>
    </location>
</feature>
<feature type="transmembrane region" description="Helical" evidence="2">
    <location>
        <begin position="502"/>
        <end position="522"/>
    </location>
</feature>
<feature type="transmembrane region" description="Helical" evidence="2">
    <location>
        <begin position="838"/>
        <end position="855"/>
    </location>
</feature>